<dbReference type="Gene3D" id="3.30.9.10">
    <property type="entry name" value="D-Amino Acid Oxidase, subunit A, domain 2"/>
    <property type="match status" value="1"/>
</dbReference>
<dbReference type="EMBL" id="CP073720">
    <property type="protein sequence ID" value="UWP79264.1"/>
    <property type="molecule type" value="Genomic_DNA"/>
</dbReference>
<protein>
    <submittedName>
        <fullName evidence="3">Bifunctional 3-(3-hydroxy-phenyl)propionate/3-hydroxycinnamic acid hydroxylase</fullName>
        <ecNumber evidence="3">1.14.13.127</ecNumber>
    </submittedName>
</protein>
<reference evidence="3" key="2">
    <citation type="submission" date="2022-09" db="EMBL/GenBank/DDBJ databases">
        <title>Biosynthetic gene clusters of Dactylosporangioum fulvum.</title>
        <authorList>
            <person name="Caradec T."/>
        </authorList>
    </citation>
    <scope>NUCLEOTIDE SEQUENCE</scope>
    <source>
        <strain evidence="3">NRRL B-16292</strain>
    </source>
</reference>
<dbReference type="InterPro" id="IPR002938">
    <property type="entry name" value="FAD-bd"/>
</dbReference>
<dbReference type="InterPro" id="IPR036188">
    <property type="entry name" value="FAD/NAD-bd_sf"/>
</dbReference>
<dbReference type="PANTHER" id="PTHR43476:SF3">
    <property type="entry name" value="FAD-BINDING MONOOXYGENASE"/>
    <property type="match status" value="1"/>
</dbReference>
<gene>
    <name evidence="3" type="ORF">Dfulv_29340</name>
</gene>
<dbReference type="Proteomes" id="UP001059617">
    <property type="component" value="Chromosome"/>
</dbReference>
<accession>A0ABY5VQB3</accession>
<dbReference type="RefSeq" id="WP_259856892.1">
    <property type="nucleotide sequence ID" value="NZ_BAAAST010000106.1"/>
</dbReference>
<dbReference type="PANTHER" id="PTHR43476">
    <property type="entry name" value="3-(3-HYDROXY-PHENYL)PROPIONATE/3-HYDROXYCINNAMIC ACID HYDROXYLASE"/>
    <property type="match status" value="1"/>
</dbReference>
<dbReference type="Pfam" id="PF01494">
    <property type="entry name" value="FAD_binding_3"/>
    <property type="match status" value="1"/>
</dbReference>
<dbReference type="PRINTS" id="PR00420">
    <property type="entry name" value="RNGMNOXGNASE"/>
</dbReference>
<name>A0ABY5VQB3_9ACTN</name>
<evidence type="ECO:0000259" key="2">
    <source>
        <dbReference type="Pfam" id="PF01494"/>
    </source>
</evidence>
<evidence type="ECO:0000313" key="3">
    <source>
        <dbReference type="EMBL" id="UWP79264.1"/>
    </source>
</evidence>
<evidence type="ECO:0000313" key="4">
    <source>
        <dbReference type="Proteomes" id="UP001059617"/>
    </source>
</evidence>
<dbReference type="EC" id="1.14.13.127" evidence="3"/>
<evidence type="ECO:0000256" key="1">
    <source>
        <dbReference type="ARBA" id="ARBA00023002"/>
    </source>
</evidence>
<organism evidence="3 4">
    <name type="scientific">Dactylosporangium fulvum</name>
    <dbReference type="NCBI Taxonomy" id="53359"/>
    <lineage>
        <taxon>Bacteria</taxon>
        <taxon>Bacillati</taxon>
        <taxon>Actinomycetota</taxon>
        <taxon>Actinomycetes</taxon>
        <taxon>Micromonosporales</taxon>
        <taxon>Micromonosporaceae</taxon>
        <taxon>Dactylosporangium</taxon>
    </lineage>
</organism>
<sequence length="526" mass="56537">MHPDVVVVGCGPVGALTANLLGARGVRTLVVERSTAPHQQPRAFSCDDEALRVYQQAGLRDEVARDMYAPPTVEYVDGAGRPFATIALDEIDFGLGSEPLHFFDQPRLEATLRAGFDRYPHVDLRLGVELTELAQDGDGVTVGLHDTRTGERSTIRARYVLGCDGARSTARTAAGIRLSGTSYEEPWLAVSGDVAPGGVRQPTTRFVCDWRRPAFVSPGAFGTHRLEFMLRDGETAAEMTRRETVDALVAPYVDPARFTVTRAIVYTFHQLVAERWRDGRVFLLGDAAHQMPPFLGQGLCSGLRDAANLTWKLALVLDGGADDTILDSYEAERRPHTEEMAVTSVRLGRVFLVRNRSAAALRDAALRAVQTVPRIRRFVRHFEFKPAPAVRRGLLAGGIGKGPVGVMFPQPSVMVAGRAAPCPLDDVLGTGFAVVGPAVGEATEAEWAGPPATFLRVLPAGAVPGPGDVVDVDGTLGAWFDRYRAGLAVLRPDRFVYGTSLAAGPPAWVRSPRRATPAGPPSPAPS</sequence>
<dbReference type="Gene3D" id="3.50.50.60">
    <property type="entry name" value="FAD/NAD(P)-binding domain"/>
    <property type="match status" value="1"/>
</dbReference>
<dbReference type="SUPFAM" id="SSF51905">
    <property type="entry name" value="FAD/NAD(P)-binding domain"/>
    <property type="match status" value="1"/>
</dbReference>
<dbReference type="InterPro" id="IPR050631">
    <property type="entry name" value="PheA/TfdB_FAD_monoxygenase"/>
</dbReference>
<proteinExistence type="predicted"/>
<keyword evidence="4" id="KW-1185">Reference proteome</keyword>
<feature type="domain" description="FAD-binding" evidence="2">
    <location>
        <begin position="4"/>
        <end position="340"/>
    </location>
</feature>
<dbReference type="NCBIfam" id="NF004829">
    <property type="entry name" value="PRK06183.1-3"/>
    <property type="match status" value="1"/>
</dbReference>
<keyword evidence="1 3" id="KW-0560">Oxidoreductase</keyword>
<reference evidence="3" key="1">
    <citation type="submission" date="2021-04" db="EMBL/GenBank/DDBJ databases">
        <authorList>
            <person name="Hartkoorn R.C."/>
            <person name="Beaudoing E."/>
            <person name="Hot D."/>
        </authorList>
    </citation>
    <scope>NUCLEOTIDE SEQUENCE</scope>
    <source>
        <strain evidence="3">NRRL B-16292</strain>
    </source>
</reference>
<dbReference type="GO" id="GO:0008688">
    <property type="term" value="F:3-(3-hydroxyphenyl)propionate hydroxylase activity"/>
    <property type="evidence" value="ECO:0007669"/>
    <property type="project" value="UniProtKB-EC"/>
</dbReference>